<proteinExistence type="predicted"/>
<dbReference type="GO" id="GO:0140658">
    <property type="term" value="F:ATP-dependent chromatin remodeler activity"/>
    <property type="evidence" value="ECO:0007669"/>
    <property type="project" value="TreeGrafter"/>
</dbReference>
<evidence type="ECO:0000256" key="6">
    <source>
        <dbReference type="ARBA" id="ARBA00022853"/>
    </source>
</evidence>
<keyword evidence="2" id="KW-0547">Nucleotide-binding</keyword>
<dbReference type="GO" id="GO:0004386">
    <property type="term" value="F:helicase activity"/>
    <property type="evidence" value="ECO:0007669"/>
    <property type="project" value="UniProtKB-KW"/>
</dbReference>
<dbReference type="WBParaSite" id="PTRK_0001117100.1">
    <property type="protein sequence ID" value="PTRK_0001117100.1"/>
    <property type="gene ID" value="PTRK_0001117100"/>
</dbReference>
<dbReference type="Gene3D" id="3.40.50.300">
    <property type="entry name" value="P-loop containing nucleotide triphosphate hydrolases"/>
    <property type="match status" value="1"/>
</dbReference>
<keyword evidence="8" id="KW-0539">Nucleus</keyword>
<evidence type="ECO:0000256" key="3">
    <source>
        <dbReference type="ARBA" id="ARBA00022801"/>
    </source>
</evidence>
<dbReference type="InterPro" id="IPR001650">
    <property type="entry name" value="Helicase_C-like"/>
</dbReference>
<dbReference type="AlphaFoldDB" id="A0A0N4ZRN7"/>
<name>A0A0N4ZRN7_PARTI</name>
<dbReference type="SMART" id="SM00487">
    <property type="entry name" value="DEXDc"/>
    <property type="match status" value="1"/>
</dbReference>
<dbReference type="GO" id="GO:0005524">
    <property type="term" value="F:ATP binding"/>
    <property type="evidence" value="ECO:0007669"/>
    <property type="project" value="UniProtKB-KW"/>
</dbReference>
<dbReference type="SMART" id="SM00490">
    <property type="entry name" value="HELICc"/>
    <property type="match status" value="1"/>
</dbReference>
<keyword evidence="12" id="KW-1185">Reference proteome</keyword>
<feature type="compositionally biased region" description="Basic residues" evidence="9">
    <location>
        <begin position="1"/>
        <end position="15"/>
    </location>
</feature>
<dbReference type="PROSITE" id="PS51192">
    <property type="entry name" value="HELICASE_ATP_BIND_1"/>
    <property type="match status" value="1"/>
</dbReference>
<evidence type="ECO:0000256" key="9">
    <source>
        <dbReference type="SAM" id="MobiDB-lite"/>
    </source>
</evidence>
<protein>
    <submittedName>
        <fullName evidence="13">ISWI chromatin-remodeling complex ATPase ISW1</fullName>
    </submittedName>
</protein>
<dbReference type="GO" id="GO:0005634">
    <property type="term" value="C:nucleus"/>
    <property type="evidence" value="ECO:0007669"/>
    <property type="project" value="UniProtKB-SubCell"/>
</dbReference>
<evidence type="ECO:0000259" key="11">
    <source>
        <dbReference type="PROSITE" id="PS51194"/>
    </source>
</evidence>
<reference evidence="13" key="1">
    <citation type="submission" date="2017-02" db="UniProtKB">
        <authorList>
            <consortium name="WormBaseParasite"/>
        </authorList>
    </citation>
    <scope>IDENTIFICATION</scope>
</reference>
<keyword evidence="5" id="KW-0067">ATP-binding</keyword>
<dbReference type="GO" id="GO:0003677">
    <property type="term" value="F:DNA binding"/>
    <property type="evidence" value="ECO:0007669"/>
    <property type="project" value="UniProtKB-KW"/>
</dbReference>
<dbReference type="InterPro" id="IPR027417">
    <property type="entry name" value="P-loop_NTPase"/>
</dbReference>
<keyword evidence="6" id="KW-0156">Chromatin regulator</keyword>
<feature type="region of interest" description="Disordered" evidence="9">
    <location>
        <begin position="1086"/>
        <end position="1106"/>
    </location>
</feature>
<feature type="region of interest" description="Disordered" evidence="9">
    <location>
        <begin position="1"/>
        <end position="40"/>
    </location>
</feature>
<evidence type="ECO:0000259" key="10">
    <source>
        <dbReference type="PROSITE" id="PS51192"/>
    </source>
</evidence>
<dbReference type="GO" id="GO:0000785">
    <property type="term" value="C:chromatin"/>
    <property type="evidence" value="ECO:0007669"/>
    <property type="project" value="TreeGrafter"/>
</dbReference>
<dbReference type="InterPro" id="IPR038718">
    <property type="entry name" value="SNF2-like_sf"/>
</dbReference>
<evidence type="ECO:0000256" key="1">
    <source>
        <dbReference type="ARBA" id="ARBA00004123"/>
    </source>
</evidence>
<dbReference type="PROSITE" id="PS51194">
    <property type="entry name" value="HELICASE_CTER"/>
    <property type="match status" value="1"/>
</dbReference>
<dbReference type="InterPro" id="IPR014001">
    <property type="entry name" value="Helicase_ATP-bd"/>
</dbReference>
<dbReference type="GO" id="GO:0016887">
    <property type="term" value="F:ATP hydrolysis activity"/>
    <property type="evidence" value="ECO:0007669"/>
    <property type="project" value="TreeGrafter"/>
</dbReference>
<dbReference type="CDD" id="cd18793">
    <property type="entry name" value="SF2_C_SNF"/>
    <property type="match status" value="1"/>
</dbReference>
<dbReference type="FunFam" id="3.40.50.10810:FF:000005">
    <property type="entry name" value="Photoperiod-independent early flowering 1"/>
    <property type="match status" value="1"/>
</dbReference>
<accession>A0A0N4ZRN7</accession>
<evidence type="ECO:0000256" key="7">
    <source>
        <dbReference type="ARBA" id="ARBA00023125"/>
    </source>
</evidence>
<dbReference type="Proteomes" id="UP000038045">
    <property type="component" value="Unplaced"/>
</dbReference>
<organism evidence="12 13">
    <name type="scientific">Parastrongyloides trichosuri</name>
    <name type="common">Possum-specific nematode worm</name>
    <dbReference type="NCBI Taxonomy" id="131310"/>
    <lineage>
        <taxon>Eukaryota</taxon>
        <taxon>Metazoa</taxon>
        <taxon>Ecdysozoa</taxon>
        <taxon>Nematoda</taxon>
        <taxon>Chromadorea</taxon>
        <taxon>Rhabditida</taxon>
        <taxon>Tylenchina</taxon>
        <taxon>Panagrolaimomorpha</taxon>
        <taxon>Strongyloidoidea</taxon>
        <taxon>Strongyloididae</taxon>
        <taxon>Parastrongyloides</taxon>
    </lineage>
</organism>
<keyword evidence="3" id="KW-0378">Hydrolase</keyword>
<evidence type="ECO:0000256" key="8">
    <source>
        <dbReference type="ARBA" id="ARBA00023242"/>
    </source>
</evidence>
<evidence type="ECO:0000256" key="4">
    <source>
        <dbReference type="ARBA" id="ARBA00022806"/>
    </source>
</evidence>
<dbReference type="PANTHER" id="PTHR45623:SF49">
    <property type="entry name" value="SWI_SNF-RELATED MATRIX-ASSOCIATED ACTIN-DEPENDENT REGULATOR OF CHROMATIN SUBFAMILY A MEMBER 5"/>
    <property type="match status" value="1"/>
</dbReference>
<dbReference type="Pfam" id="PF00176">
    <property type="entry name" value="SNF2-rel_dom"/>
    <property type="match status" value="1"/>
</dbReference>
<evidence type="ECO:0000256" key="5">
    <source>
        <dbReference type="ARBA" id="ARBA00022840"/>
    </source>
</evidence>
<dbReference type="STRING" id="131310.A0A0N4ZRN7"/>
<evidence type="ECO:0000313" key="13">
    <source>
        <dbReference type="WBParaSite" id="PTRK_0001117100.1"/>
    </source>
</evidence>
<dbReference type="Gene3D" id="3.40.50.10810">
    <property type="entry name" value="Tandem AAA-ATPase domain"/>
    <property type="match status" value="1"/>
</dbReference>
<dbReference type="InterPro" id="IPR000330">
    <property type="entry name" value="SNF2_N"/>
</dbReference>
<keyword evidence="4" id="KW-0347">Helicase</keyword>
<dbReference type="GO" id="GO:0003682">
    <property type="term" value="F:chromatin binding"/>
    <property type="evidence" value="ECO:0007669"/>
    <property type="project" value="TreeGrafter"/>
</dbReference>
<feature type="domain" description="Helicase ATP-binding" evidence="10">
    <location>
        <begin position="140"/>
        <end position="311"/>
    </location>
</feature>
<feature type="region of interest" description="Disordered" evidence="9">
    <location>
        <begin position="86"/>
        <end position="112"/>
    </location>
</feature>
<keyword evidence="7" id="KW-0238">DNA-binding</keyword>
<dbReference type="InterPro" id="IPR049730">
    <property type="entry name" value="SNF2/RAD54-like_C"/>
</dbReference>
<sequence>MAKKTRSITRGSRKRIISDSEESNTSVEVNISNKKKDDNDDDYVLATTVKKVRKVKSKLSPEERFEKFMGEIENISQRIAYGTVTESSKVKKSRRNRNEHDNEEEDKTDDIEKSFSFSESPPFITGVLRDYQIRGLNWFISLRDNKVNGILADEMGLGKTLQTISILAYVKFFERNLKVVGDYLPSLIVVPLSTLHAWANEFKKWNNSMRVVILHGNLEEREKIVNNELIKNKFDVAITTYDMFSAFENYLIKFSWEYIIIDEAHRIKNEKTILAQGVRKIKSNHSILLTGTPLQNNLHELWALLNFLQPKLFNDAEEFDVWFDDNECLANKESIIQRVHKVIQPFMLRRIKKDVEKDLLPKKETTLFVGLTKLQKKLYKQILLKDVEFVINGKITRAKLLGIMQQLRKVTSHPYLFPGIEPGPPYVEGNHLVTSCGKMKVLDKLLDKLKGNGSRVLIFCQFVGTLDILEDYMLWKNFSYHRLDGSTGHADRQESIEEFQNPESTTFAFLISTRAGGLGITLTAADVVIFYDVDWNPQRDLQAADRAHRIGQTKQVKVFRIIAEGTVDERIYETAEKKLRLDNLIIQKGRMSEMKKEMDKNDIMEIIRKGVTGVVDGVDEETELDDDIEKIIENSTKKFLEVKAKLEVLPGCDDDNLVIDTVTNNSNNYSLYNFEGDDYKALQKLNSEKTKVEAVEGSRKRKQRFHIENSLAYDPNNDDKTYSVSKSKRLPFPPGYTHYKEYYLCDSKYRQLADRFVAFYRKCKGISLYQNGSTPSHDLKRKQGEIDNAVPLTEAEMIEMNNRKQIAYFDNWNQKDFFKIRGFLQNFGMNFKKIQTLMPSYTLEEIERYCIRFVNFQKENGNFSFLYKVREAQLKCYKETMFGKYLNSILSGANGNPLKTEIPLSAYPEEMFMSQSNYNLDKHIMFNILSKAKEQNISFENFTREKLLSVMSSKLVMDIKMENKECTYFDFSCDTILNRFMNLCKFIKLNKDQEWRRLYNAKLSHNGTIKQPNSNIASFGHPLIQRQHPMQTGNQTVLVGPSPAFPNTSVRLNGKRSLPFSTTDCAMNIKKCSSVQGVVSVVPEANNKLEKKNNPEVENKEPQMTN</sequence>
<feature type="domain" description="Helicase C-terminal" evidence="11">
    <location>
        <begin position="441"/>
        <end position="592"/>
    </location>
</feature>
<feature type="compositionally biased region" description="Polar residues" evidence="9">
    <location>
        <begin position="23"/>
        <end position="32"/>
    </location>
</feature>
<feature type="compositionally biased region" description="Basic and acidic residues" evidence="9">
    <location>
        <begin position="1087"/>
        <end position="1106"/>
    </location>
</feature>
<dbReference type="SUPFAM" id="SSF52540">
    <property type="entry name" value="P-loop containing nucleoside triphosphate hydrolases"/>
    <property type="match status" value="2"/>
</dbReference>
<dbReference type="GO" id="GO:0042393">
    <property type="term" value="F:histone binding"/>
    <property type="evidence" value="ECO:0007669"/>
    <property type="project" value="TreeGrafter"/>
</dbReference>
<comment type="subcellular location">
    <subcellularLocation>
        <location evidence="1">Nucleus</location>
    </subcellularLocation>
</comment>
<evidence type="ECO:0000313" key="12">
    <source>
        <dbReference type="Proteomes" id="UP000038045"/>
    </source>
</evidence>
<dbReference type="PANTHER" id="PTHR45623">
    <property type="entry name" value="CHROMODOMAIN-HELICASE-DNA-BINDING PROTEIN 3-RELATED-RELATED"/>
    <property type="match status" value="1"/>
</dbReference>
<evidence type="ECO:0000256" key="2">
    <source>
        <dbReference type="ARBA" id="ARBA00022741"/>
    </source>
</evidence>
<dbReference type="GO" id="GO:0034728">
    <property type="term" value="P:nucleosome organization"/>
    <property type="evidence" value="ECO:0007669"/>
    <property type="project" value="TreeGrafter"/>
</dbReference>
<dbReference type="Pfam" id="PF00271">
    <property type="entry name" value="Helicase_C"/>
    <property type="match status" value="1"/>
</dbReference>